<keyword evidence="1 4" id="KW-0378">Hydrolase</keyword>
<organism evidence="6 7">
    <name type="scientific">Hymenobacter glaciei</name>
    <dbReference type="NCBI Taxonomy" id="877209"/>
    <lineage>
        <taxon>Bacteria</taxon>
        <taxon>Pseudomonadati</taxon>
        <taxon>Bacteroidota</taxon>
        <taxon>Cytophagia</taxon>
        <taxon>Cytophagales</taxon>
        <taxon>Hymenobacteraceae</taxon>
        <taxon>Hymenobacter</taxon>
    </lineage>
</organism>
<dbReference type="CDD" id="cd07205">
    <property type="entry name" value="Pat_PNPLA6_PNPLA7_NTE1_like"/>
    <property type="match status" value="1"/>
</dbReference>
<keyword evidence="7" id="KW-1185">Reference proteome</keyword>
<reference evidence="7" key="1">
    <citation type="journal article" date="2019" name="Int. J. Syst. Evol. Microbiol.">
        <title>The Global Catalogue of Microorganisms (GCM) 10K type strain sequencing project: providing services to taxonomists for standard genome sequencing and annotation.</title>
        <authorList>
            <consortium name="The Broad Institute Genomics Platform"/>
            <consortium name="The Broad Institute Genome Sequencing Center for Infectious Disease"/>
            <person name="Wu L."/>
            <person name="Ma J."/>
        </authorList>
    </citation>
    <scope>NUCLEOTIDE SEQUENCE [LARGE SCALE GENOMIC DNA]</scope>
    <source>
        <strain evidence="7">JCM 17225</strain>
    </source>
</reference>
<dbReference type="RefSeq" id="WP_345057751.1">
    <property type="nucleotide sequence ID" value="NZ_BAABDK010000029.1"/>
</dbReference>
<evidence type="ECO:0000256" key="3">
    <source>
        <dbReference type="ARBA" id="ARBA00023098"/>
    </source>
</evidence>
<dbReference type="Pfam" id="PF01734">
    <property type="entry name" value="Patatin"/>
    <property type="match status" value="1"/>
</dbReference>
<dbReference type="EMBL" id="BAABDK010000029">
    <property type="protein sequence ID" value="GAA4048228.1"/>
    <property type="molecule type" value="Genomic_DNA"/>
</dbReference>
<evidence type="ECO:0000256" key="4">
    <source>
        <dbReference type="PROSITE-ProRule" id="PRU01161"/>
    </source>
</evidence>
<dbReference type="PANTHER" id="PTHR14226">
    <property type="entry name" value="NEUROPATHY TARGET ESTERASE/SWISS CHEESE D.MELANOGASTER"/>
    <property type="match status" value="1"/>
</dbReference>
<feature type="short sequence motif" description="DGA/G" evidence="4">
    <location>
        <begin position="168"/>
        <end position="170"/>
    </location>
</feature>
<feature type="active site" description="Nucleophile" evidence="4">
    <location>
        <position position="55"/>
    </location>
</feature>
<sequence length="270" mass="29216">MQLPYDPANPAAPQTNNPQLGLALSGGGARGIAHLGVLAALDELQLPIGQLSGVSSGAIASVFYAAGFPPREILRLLLATNLFRLTRPAFSRFGLLHFDAVEQLLARHLGTTLTFEQLSRPLTLVATDLMVGESVYFSSGPLLPPLLASSAVPIIYRPVEYQGRQLVDGGLLNNLPVEPLLGQPGLRVVGVHCNPINTEARIPTFRRLIERTLHLAINANTAARKTQCHLLLEPPELRHYRPLGYKRGPELFDIGYRYTMGQAAALAALL</sequence>
<evidence type="ECO:0000259" key="5">
    <source>
        <dbReference type="PROSITE" id="PS51635"/>
    </source>
</evidence>
<name>A0ABP7UNG3_9BACT</name>
<feature type="short sequence motif" description="GXSXG" evidence="4">
    <location>
        <begin position="53"/>
        <end position="57"/>
    </location>
</feature>
<protein>
    <submittedName>
        <fullName evidence="6">Patatin-like phospholipase family protein</fullName>
    </submittedName>
</protein>
<evidence type="ECO:0000313" key="7">
    <source>
        <dbReference type="Proteomes" id="UP001501469"/>
    </source>
</evidence>
<dbReference type="Proteomes" id="UP001501469">
    <property type="component" value="Unassembled WGS sequence"/>
</dbReference>
<keyword evidence="2 4" id="KW-0442">Lipid degradation</keyword>
<comment type="caution">
    <text evidence="6">The sequence shown here is derived from an EMBL/GenBank/DDBJ whole genome shotgun (WGS) entry which is preliminary data.</text>
</comment>
<dbReference type="PANTHER" id="PTHR14226:SF78">
    <property type="entry name" value="SLR0060 PROTEIN"/>
    <property type="match status" value="1"/>
</dbReference>
<proteinExistence type="predicted"/>
<dbReference type="SUPFAM" id="SSF52151">
    <property type="entry name" value="FabD/lysophospholipase-like"/>
    <property type="match status" value="1"/>
</dbReference>
<keyword evidence="3 4" id="KW-0443">Lipid metabolism</keyword>
<dbReference type="Gene3D" id="3.40.1090.10">
    <property type="entry name" value="Cytosolic phospholipase A2 catalytic domain"/>
    <property type="match status" value="1"/>
</dbReference>
<dbReference type="PROSITE" id="PS51635">
    <property type="entry name" value="PNPLA"/>
    <property type="match status" value="1"/>
</dbReference>
<accession>A0ABP7UNG3</accession>
<evidence type="ECO:0000256" key="2">
    <source>
        <dbReference type="ARBA" id="ARBA00022963"/>
    </source>
</evidence>
<feature type="active site" description="Proton acceptor" evidence="4">
    <location>
        <position position="168"/>
    </location>
</feature>
<dbReference type="InterPro" id="IPR016035">
    <property type="entry name" value="Acyl_Trfase/lysoPLipase"/>
</dbReference>
<dbReference type="InterPro" id="IPR002641">
    <property type="entry name" value="PNPLA_dom"/>
</dbReference>
<gene>
    <name evidence="6" type="ORF">GCM10022409_38290</name>
</gene>
<feature type="domain" description="PNPLA" evidence="5">
    <location>
        <begin position="22"/>
        <end position="181"/>
    </location>
</feature>
<feature type="short sequence motif" description="GXGXXG" evidence="4">
    <location>
        <begin position="26"/>
        <end position="31"/>
    </location>
</feature>
<evidence type="ECO:0000313" key="6">
    <source>
        <dbReference type="EMBL" id="GAA4048228.1"/>
    </source>
</evidence>
<dbReference type="InterPro" id="IPR050301">
    <property type="entry name" value="NTE"/>
</dbReference>
<evidence type="ECO:0000256" key="1">
    <source>
        <dbReference type="ARBA" id="ARBA00022801"/>
    </source>
</evidence>